<gene>
    <name evidence="1" type="ORF">PCE31107_04669</name>
</gene>
<dbReference type="Proteomes" id="UP000396788">
    <property type="component" value="Unassembled WGS sequence"/>
</dbReference>
<evidence type="ECO:0008006" key="3">
    <source>
        <dbReference type="Google" id="ProtNLM"/>
    </source>
</evidence>
<proteinExistence type="predicted"/>
<dbReference type="EMBL" id="CABPRY010000024">
    <property type="protein sequence ID" value="VVE50417.1"/>
    <property type="molecule type" value="Genomic_DNA"/>
</dbReference>
<dbReference type="AlphaFoldDB" id="A0A5E4YPK3"/>
<dbReference type="RefSeq" id="WP_150610785.1">
    <property type="nucleotide sequence ID" value="NZ_CABPRY010000024.1"/>
</dbReference>
<accession>A0A5E4YPK3</accession>
<evidence type="ECO:0000313" key="1">
    <source>
        <dbReference type="EMBL" id="VVE50417.1"/>
    </source>
</evidence>
<reference evidence="1 2" key="1">
    <citation type="submission" date="2019-08" db="EMBL/GenBank/DDBJ databases">
        <authorList>
            <person name="Peeters C."/>
        </authorList>
    </citation>
    <scope>NUCLEOTIDE SEQUENCE [LARGE SCALE GENOMIC DNA]</scope>
    <source>
        <strain evidence="1 2">LMG 31107</strain>
    </source>
</reference>
<evidence type="ECO:0000313" key="2">
    <source>
        <dbReference type="Proteomes" id="UP000396788"/>
    </source>
</evidence>
<name>A0A5E4YPK3_9BURK</name>
<sequence length="207" mass="23517">MPGAPRIDKGEGFIRSHDLLQALRADIDSAYATLENDRESQYLRRCVVRAVFSYIEALVEAVKVELRSTIRLGEYAGELSDKERETLGPLHVIGNTESGKFLPLDTNIKRTFRLAAKVWNLHEFKLSSGGEDFQDFLAAKSARNRLTHPRTFYDIEVTDHDMHCHTIAGMWVQAEFHRLFDVRVRAIVAGLPEEDRPALLDLLKSPV</sequence>
<protein>
    <recommendedName>
        <fullName evidence="3">RiboL-PSP-HEPN domain-containing protein</fullName>
    </recommendedName>
</protein>
<organism evidence="1 2">
    <name type="scientific">Pandoraea cepalis</name>
    <dbReference type="NCBI Taxonomy" id="2508294"/>
    <lineage>
        <taxon>Bacteria</taxon>
        <taxon>Pseudomonadati</taxon>
        <taxon>Pseudomonadota</taxon>
        <taxon>Betaproteobacteria</taxon>
        <taxon>Burkholderiales</taxon>
        <taxon>Burkholderiaceae</taxon>
        <taxon>Pandoraea</taxon>
    </lineage>
</organism>